<feature type="compositionally biased region" description="Low complexity" evidence="2">
    <location>
        <begin position="309"/>
        <end position="325"/>
    </location>
</feature>
<feature type="region of interest" description="Disordered" evidence="2">
    <location>
        <begin position="300"/>
        <end position="347"/>
    </location>
</feature>
<organism evidence="4 5">
    <name type="scientific">Bursaphelenchus xylophilus</name>
    <name type="common">Pinewood nematode worm</name>
    <name type="synonym">Aphelenchoides xylophilus</name>
    <dbReference type="NCBI Taxonomy" id="6326"/>
    <lineage>
        <taxon>Eukaryota</taxon>
        <taxon>Metazoa</taxon>
        <taxon>Ecdysozoa</taxon>
        <taxon>Nematoda</taxon>
        <taxon>Chromadorea</taxon>
        <taxon>Rhabditida</taxon>
        <taxon>Tylenchina</taxon>
        <taxon>Tylenchomorpha</taxon>
        <taxon>Aphelenchoidea</taxon>
        <taxon>Aphelenchoididae</taxon>
        <taxon>Bursaphelenchus</taxon>
    </lineage>
</organism>
<accession>A0A1I7SIT3</accession>
<dbReference type="SMART" id="SM00220">
    <property type="entry name" value="S_TKc"/>
    <property type="match status" value="1"/>
</dbReference>
<dbReference type="EC" id="2.7.11.1" evidence="1"/>
<dbReference type="InterPro" id="IPR050235">
    <property type="entry name" value="CK1_Ser-Thr_kinase"/>
</dbReference>
<sequence>MDIYDLDIGKPVNKKWVVEAKVGEGACGVVYRVHDVENKKIKAALKTEANDENGVLRKEANVIKQLQLRKHMVRLIHCGKREQYSYIVMTLYGKNLNQIKKDYELKNFTHGCVSKIAIQALYAIKQVHEIGYIHRDVKPSNMVIGRQGMEKRMVFLIDFGMCRAYAVWEGGVARHRKAREKALLRGTARYCSPQVHSRQEQGRRDDVWALVYVMVELADKLPWTGKKEPETAKMKQEITDEKLLEHCPSEWLDIFTHIRNLTYEDRPNYRLIYDKLLATMTRLKTTFTDLYDWEVIQSQKKADQKDKSSTQSSADARSSTTASNSKESPYPFPNVNPVEFDSNDIKL</sequence>
<dbReference type="Proteomes" id="UP000095284">
    <property type="component" value="Unplaced"/>
</dbReference>
<dbReference type="PROSITE" id="PS50011">
    <property type="entry name" value="PROTEIN_KINASE_DOM"/>
    <property type="match status" value="1"/>
</dbReference>
<evidence type="ECO:0000259" key="3">
    <source>
        <dbReference type="PROSITE" id="PS50011"/>
    </source>
</evidence>
<evidence type="ECO:0000256" key="2">
    <source>
        <dbReference type="SAM" id="MobiDB-lite"/>
    </source>
</evidence>
<reference evidence="5" key="1">
    <citation type="submission" date="2016-11" db="UniProtKB">
        <authorList>
            <consortium name="WormBaseParasite"/>
        </authorList>
    </citation>
    <scope>IDENTIFICATION</scope>
</reference>
<proteinExistence type="predicted"/>
<dbReference type="InterPro" id="IPR000719">
    <property type="entry name" value="Prot_kinase_dom"/>
</dbReference>
<dbReference type="Gene3D" id="1.10.510.10">
    <property type="entry name" value="Transferase(Phosphotransferase) domain 1"/>
    <property type="match status" value="1"/>
</dbReference>
<feature type="domain" description="Protein kinase" evidence="3">
    <location>
        <begin position="16"/>
        <end position="283"/>
    </location>
</feature>
<dbReference type="PANTHER" id="PTHR11909">
    <property type="entry name" value="CASEIN KINASE-RELATED"/>
    <property type="match status" value="1"/>
</dbReference>
<dbReference type="GO" id="GO:0005524">
    <property type="term" value="F:ATP binding"/>
    <property type="evidence" value="ECO:0007669"/>
    <property type="project" value="InterPro"/>
</dbReference>
<dbReference type="GO" id="GO:0004674">
    <property type="term" value="F:protein serine/threonine kinase activity"/>
    <property type="evidence" value="ECO:0007669"/>
    <property type="project" value="UniProtKB-EC"/>
</dbReference>
<dbReference type="InterPro" id="IPR011009">
    <property type="entry name" value="Kinase-like_dom_sf"/>
</dbReference>
<protein>
    <recommendedName>
        <fullName evidence="1">non-specific serine/threonine protein kinase</fullName>
        <ecNumber evidence="1">2.7.11.1</ecNumber>
    </recommendedName>
</protein>
<dbReference type="WBParaSite" id="BXY_1295600.1">
    <property type="protein sequence ID" value="BXY_1295600.1"/>
    <property type="gene ID" value="BXY_1295600"/>
</dbReference>
<dbReference type="eggNOG" id="KOG1164">
    <property type="taxonomic scope" value="Eukaryota"/>
</dbReference>
<dbReference type="InterPro" id="IPR008271">
    <property type="entry name" value="Ser/Thr_kinase_AS"/>
</dbReference>
<evidence type="ECO:0000256" key="1">
    <source>
        <dbReference type="ARBA" id="ARBA00012513"/>
    </source>
</evidence>
<name>A0A1I7SIT3_BURXY</name>
<dbReference type="SUPFAM" id="SSF56112">
    <property type="entry name" value="Protein kinase-like (PK-like)"/>
    <property type="match status" value="1"/>
</dbReference>
<dbReference type="PROSITE" id="PS00108">
    <property type="entry name" value="PROTEIN_KINASE_ST"/>
    <property type="match status" value="1"/>
</dbReference>
<evidence type="ECO:0000313" key="4">
    <source>
        <dbReference type="Proteomes" id="UP000095284"/>
    </source>
</evidence>
<evidence type="ECO:0000313" key="5">
    <source>
        <dbReference type="WBParaSite" id="BXY_1295600.1"/>
    </source>
</evidence>
<dbReference type="Pfam" id="PF00069">
    <property type="entry name" value="Pkinase"/>
    <property type="match status" value="1"/>
</dbReference>
<dbReference type="AlphaFoldDB" id="A0A1I7SIT3"/>